<evidence type="ECO:0000259" key="2">
    <source>
        <dbReference type="Pfam" id="PF13475"/>
    </source>
</evidence>
<gene>
    <name evidence="3" type="ORF">SEMRO_819_G207110.1</name>
</gene>
<protein>
    <recommendedName>
        <fullName evidence="2">DUF4116 domain-containing protein</fullName>
    </recommendedName>
</protein>
<evidence type="ECO:0000313" key="4">
    <source>
        <dbReference type="Proteomes" id="UP001153069"/>
    </source>
</evidence>
<feature type="compositionally biased region" description="Basic and acidic residues" evidence="1">
    <location>
        <begin position="24"/>
        <end position="38"/>
    </location>
</feature>
<feature type="region of interest" description="Disordered" evidence="1">
    <location>
        <begin position="19"/>
        <end position="38"/>
    </location>
</feature>
<dbReference type="InterPro" id="IPR025197">
    <property type="entry name" value="DUF4116"/>
</dbReference>
<reference evidence="3" key="1">
    <citation type="submission" date="2020-06" db="EMBL/GenBank/DDBJ databases">
        <authorList>
            <consortium name="Plant Systems Biology data submission"/>
        </authorList>
    </citation>
    <scope>NUCLEOTIDE SEQUENCE</scope>
    <source>
        <strain evidence="3">D6</strain>
    </source>
</reference>
<dbReference type="AlphaFoldDB" id="A0A9N8ECZ0"/>
<feature type="domain" description="DUF4116" evidence="2">
    <location>
        <begin position="124"/>
        <end position="171"/>
    </location>
</feature>
<feature type="domain" description="DUF4116" evidence="2">
    <location>
        <begin position="174"/>
        <end position="221"/>
    </location>
</feature>
<name>A0A9N8ECZ0_9STRA</name>
<proteinExistence type="predicted"/>
<sequence length="466" mass="53427">MESTPEKGGWEEKRCFFADDEEKSYEPPKKKAQNDLKPSSDFEFSGIPTMSVSQLLQIAEKCYEQHRHFLVKNDNYKYASERRRANKEIALAWLESEKDKEVVLTACSQDGNALEYAAPDLQNDKAVIVSACSNHGLALQYASQDLQNDVELVLLACSQHRDALKYAPEELLHDKGFMLQACAQDGNTFQYASQKLQNDKDVVLAACAQNGWMLQSVPECFQSLKFALGGLNQDRDCLIKARLWDDNYVDRNADTVTETQIKKKKIVLSTKFALGARTSAHATKFTVELKKHPYIAQSEFVVYSPNAFNKGTCDPQWTNKNWQCQGTYATCQKPPHLKTGVPKEAESCWRYSFRYHLSEASHLGGFMIQVVDLKKWEEFTWPLTNDDDDDGLYENHDLGDGQRIETKMARETGIKIFRFFEPVRMGPEHYSNWVHQFVLEIQKWYQEGGSNMTECNIVQQRNVRPC</sequence>
<evidence type="ECO:0000313" key="3">
    <source>
        <dbReference type="EMBL" id="CAB9516976.1"/>
    </source>
</evidence>
<comment type="caution">
    <text evidence="3">The sequence shown here is derived from an EMBL/GenBank/DDBJ whole genome shotgun (WGS) entry which is preliminary data.</text>
</comment>
<accession>A0A9N8ECZ0</accession>
<evidence type="ECO:0000256" key="1">
    <source>
        <dbReference type="SAM" id="MobiDB-lite"/>
    </source>
</evidence>
<organism evidence="3 4">
    <name type="scientific">Seminavis robusta</name>
    <dbReference type="NCBI Taxonomy" id="568900"/>
    <lineage>
        <taxon>Eukaryota</taxon>
        <taxon>Sar</taxon>
        <taxon>Stramenopiles</taxon>
        <taxon>Ochrophyta</taxon>
        <taxon>Bacillariophyta</taxon>
        <taxon>Bacillariophyceae</taxon>
        <taxon>Bacillariophycidae</taxon>
        <taxon>Naviculales</taxon>
        <taxon>Naviculaceae</taxon>
        <taxon>Seminavis</taxon>
    </lineage>
</organism>
<dbReference type="OrthoDB" id="447781at2759"/>
<dbReference type="Proteomes" id="UP001153069">
    <property type="component" value="Unassembled WGS sequence"/>
</dbReference>
<keyword evidence="4" id="KW-1185">Reference proteome</keyword>
<dbReference type="Pfam" id="PF13475">
    <property type="entry name" value="DUF4116"/>
    <property type="match status" value="2"/>
</dbReference>
<dbReference type="EMBL" id="CAICTM010000818">
    <property type="protein sequence ID" value="CAB9516976.1"/>
    <property type="molecule type" value="Genomic_DNA"/>
</dbReference>